<organism evidence="3 4">
    <name type="scientific">Rotaria magnacalcarata</name>
    <dbReference type="NCBI Taxonomy" id="392030"/>
    <lineage>
        <taxon>Eukaryota</taxon>
        <taxon>Metazoa</taxon>
        <taxon>Spiralia</taxon>
        <taxon>Gnathifera</taxon>
        <taxon>Rotifera</taxon>
        <taxon>Eurotatoria</taxon>
        <taxon>Bdelloidea</taxon>
        <taxon>Philodinida</taxon>
        <taxon>Philodinidae</taxon>
        <taxon>Rotaria</taxon>
    </lineage>
</organism>
<comment type="caution">
    <text evidence="3">The sequence shown here is derived from an EMBL/GenBank/DDBJ whole genome shotgun (WGS) entry which is preliminary data.</text>
</comment>
<dbReference type="AlphaFoldDB" id="A0A816LF44"/>
<dbReference type="Proteomes" id="UP000663824">
    <property type="component" value="Unassembled WGS sequence"/>
</dbReference>
<evidence type="ECO:0000313" key="3">
    <source>
        <dbReference type="EMBL" id="CAF1930495.1"/>
    </source>
</evidence>
<dbReference type="EMBL" id="CAJNRE010000689">
    <property type="protein sequence ID" value="CAF1930495.1"/>
    <property type="molecule type" value="Genomic_DNA"/>
</dbReference>
<evidence type="ECO:0000259" key="2">
    <source>
        <dbReference type="Pfam" id="PF13843"/>
    </source>
</evidence>
<feature type="compositionally biased region" description="Acidic residues" evidence="1">
    <location>
        <begin position="18"/>
        <end position="29"/>
    </location>
</feature>
<feature type="region of interest" description="Disordered" evidence="1">
    <location>
        <begin position="1"/>
        <end position="29"/>
    </location>
</feature>
<dbReference type="Pfam" id="PF13843">
    <property type="entry name" value="DDE_Tnp_1_7"/>
    <property type="match status" value="1"/>
</dbReference>
<reference evidence="3" key="1">
    <citation type="submission" date="2021-02" db="EMBL/GenBank/DDBJ databases">
        <authorList>
            <person name="Nowell W R."/>
        </authorList>
    </citation>
    <scope>NUCLEOTIDE SEQUENCE</scope>
</reference>
<dbReference type="InterPro" id="IPR029526">
    <property type="entry name" value="PGBD"/>
</dbReference>
<protein>
    <recommendedName>
        <fullName evidence="2">PiggyBac transposable element-derived protein domain-containing protein</fullName>
    </recommendedName>
</protein>
<feature type="domain" description="PiggyBac transposable element-derived protein" evidence="2">
    <location>
        <begin position="71"/>
        <end position="127"/>
    </location>
</feature>
<evidence type="ECO:0000256" key="1">
    <source>
        <dbReference type="SAM" id="MobiDB-lite"/>
    </source>
</evidence>
<evidence type="ECO:0000313" key="4">
    <source>
        <dbReference type="Proteomes" id="UP000663824"/>
    </source>
</evidence>
<gene>
    <name evidence="3" type="ORF">MBJ925_LOCUS4172</name>
</gene>
<name>A0A816LF44_9BILA</name>
<accession>A0A816LF44</accession>
<proteinExistence type="predicted"/>
<sequence>MPNTRSFNRYTIIPNGSSEEEVDSPESEDEIGAAQHVLQDKLIIDEDYSCSEDIDFTGTLPPPSTHEELEPTDYFYYMFGKESIMLMTNQSNLYSTQMNPNKPLCVTEDEMKCFIGLLLITGVYSFPQ</sequence>